<keyword evidence="4" id="KW-1185">Reference proteome</keyword>
<dbReference type="SMART" id="SM00710">
    <property type="entry name" value="PbH1"/>
    <property type="match status" value="6"/>
</dbReference>
<dbReference type="RefSeq" id="WP_371838584.1">
    <property type="nucleotide sequence ID" value="NZ_JBGMEK010000014.1"/>
</dbReference>
<comment type="caution">
    <text evidence="3">The sequence shown here is derived from an EMBL/GenBank/DDBJ whole genome shotgun (WGS) entry which is preliminary data.</text>
</comment>
<organism evidence="3 4">
    <name type="scientific">Microbulbifer epialgicus</name>
    <dbReference type="NCBI Taxonomy" id="393907"/>
    <lineage>
        <taxon>Bacteria</taxon>
        <taxon>Pseudomonadati</taxon>
        <taxon>Pseudomonadota</taxon>
        <taxon>Gammaproteobacteria</taxon>
        <taxon>Cellvibrionales</taxon>
        <taxon>Microbulbiferaceae</taxon>
        <taxon>Microbulbifer</taxon>
    </lineage>
</organism>
<accession>A0ABV4NY28</accession>
<protein>
    <submittedName>
        <fullName evidence="3">Right-handed parallel beta-helix repeat-containing protein</fullName>
    </submittedName>
</protein>
<dbReference type="InterPro" id="IPR039448">
    <property type="entry name" value="Beta_helix"/>
</dbReference>
<dbReference type="Proteomes" id="UP001569428">
    <property type="component" value="Unassembled WGS sequence"/>
</dbReference>
<name>A0ABV4NY28_9GAMM</name>
<dbReference type="InterPro" id="IPR006626">
    <property type="entry name" value="PbH1"/>
</dbReference>
<evidence type="ECO:0000256" key="1">
    <source>
        <dbReference type="SAM" id="SignalP"/>
    </source>
</evidence>
<dbReference type="Gene3D" id="2.160.20.10">
    <property type="entry name" value="Single-stranded right-handed beta-helix, Pectin lyase-like"/>
    <property type="match status" value="1"/>
</dbReference>
<evidence type="ECO:0000259" key="2">
    <source>
        <dbReference type="Pfam" id="PF13229"/>
    </source>
</evidence>
<keyword evidence="1" id="KW-0732">Signal</keyword>
<evidence type="ECO:0000313" key="3">
    <source>
        <dbReference type="EMBL" id="MFA0811016.1"/>
    </source>
</evidence>
<sequence>MNIKLHKLLYSPIALTLTASAFLLPSHASAVACGDVIISPTFLIQPLTCELSIAEPNALTVIGPIGSLTMIGSGGITCEDPDEVGQAGILIEGFSATVSGGEINNCPNGIDVEGGGFHSIQFVEIVDAGTDGIKIVSNSNNITANTVTGSVFGDGIDDNGDYNVITQNQVEGVSDEGIEVNGDFTSVILNHVEGSGNEGIELEEGIGATVSQNYVASSGGSGIELQDGVSNALVTQNTVLENGIDEDPDEAGINILGPDNTDNRIIGNTALDNFEFDLRDATDPLCTGINIWLDNTFVTADPACLN</sequence>
<dbReference type="SUPFAM" id="SSF51126">
    <property type="entry name" value="Pectin lyase-like"/>
    <property type="match status" value="1"/>
</dbReference>
<evidence type="ECO:0000313" key="4">
    <source>
        <dbReference type="Proteomes" id="UP001569428"/>
    </source>
</evidence>
<gene>
    <name evidence="3" type="ORF">ACCI49_08795</name>
</gene>
<feature type="domain" description="Right handed beta helix" evidence="2">
    <location>
        <begin position="177"/>
        <end position="280"/>
    </location>
</feature>
<dbReference type="InterPro" id="IPR012334">
    <property type="entry name" value="Pectin_lyas_fold"/>
</dbReference>
<feature type="signal peptide" evidence="1">
    <location>
        <begin position="1"/>
        <end position="30"/>
    </location>
</feature>
<feature type="chain" id="PRO_5046515254" evidence="1">
    <location>
        <begin position="31"/>
        <end position="306"/>
    </location>
</feature>
<dbReference type="EMBL" id="JBGMEK010000014">
    <property type="protein sequence ID" value="MFA0811016.1"/>
    <property type="molecule type" value="Genomic_DNA"/>
</dbReference>
<reference evidence="3 4" key="1">
    <citation type="submission" date="2024-08" db="EMBL/GenBank/DDBJ databases">
        <authorList>
            <person name="Ishaq N."/>
        </authorList>
    </citation>
    <scope>NUCLEOTIDE SEQUENCE [LARGE SCALE GENOMIC DNA]</scope>
    <source>
        <strain evidence="3 4">DSM 18651</strain>
    </source>
</reference>
<proteinExistence type="predicted"/>
<dbReference type="InterPro" id="IPR011050">
    <property type="entry name" value="Pectin_lyase_fold/virulence"/>
</dbReference>
<dbReference type="PROSITE" id="PS51257">
    <property type="entry name" value="PROKAR_LIPOPROTEIN"/>
    <property type="match status" value="1"/>
</dbReference>
<dbReference type="Pfam" id="PF13229">
    <property type="entry name" value="Beta_helix"/>
    <property type="match status" value="1"/>
</dbReference>